<comment type="caution">
    <text evidence="1">The sequence shown here is derived from an EMBL/GenBank/DDBJ whole genome shotgun (WGS) entry which is preliminary data.</text>
</comment>
<gene>
    <name evidence="1" type="ORF">J1N35_006294</name>
</gene>
<dbReference type="Proteomes" id="UP000828251">
    <property type="component" value="Unassembled WGS sequence"/>
</dbReference>
<protein>
    <recommendedName>
        <fullName evidence="3">DUF4283 domain-containing protein</fullName>
    </recommendedName>
</protein>
<reference evidence="1 2" key="1">
    <citation type="journal article" date="2021" name="Plant Biotechnol. J.">
        <title>Multi-omics assisted identification of the key and species-specific regulatory components of drought-tolerant mechanisms in Gossypium stocksii.</title>
        <authorList>
            <person name="Yu D."/>
            <person name="Ke L."/>
            <person name="Zhang D."/>
            <person name="Wu Y."/>
            <person name="Sun Y."/>
            <person name="Mei J."/>
            <person name="Sun J."/>
            <person name="Sun Y."/>
        </authorList>
    </citation>
    <scope>NUCLEOTIDE SEQUENCE [LARGE SCALE GENOMIC DNA]</scope>
    <source>
        <strain evidence="2">cv. E1</strain>
        <tissue evidence="1">Leaf</tissue>
    </source>
</reference>
<evidence type="ECO:0008006" key="3">
    <source>
        <dbReference type="Google" id="ProtNLM"/>
    </source>
</evidence>
<accession>A0A9D3WEL3</accession>
<evidence type="ECO:0000313" key="1">
    <source>
        <dbReference type="EMBL" id="KAH1123134.1"/>
    </source>
</evidence>
<evidence type="ECO:0000313" key="2">
    <source>
        <dbReference type="Proteomes" id="UP000828251"/>
    </source>
</evidence>
<sequence>MINSLHPKTHNKVDTQVVWVRLLGLLKGYYSNFILRAIGQAIVPVLKIDENTYSAKRDDLLKKLFVLILGNLRYQKSELMGEFNKMSINFYPMFAFDEAFMGIALICVQRIDPYYQ</sequence>
<proteinExistence type="predicted"/>
<dbReference type="AlphaFoldDB" id="A0A9D3WEL3"/>
<dbReference type="EMBL" id="JAIQCV010000002">
    <property type="protein sequence ID" value="KAH1123134.1"/>
    <property type="molecule type" value="Genomic_DNA"/>
</dbReference>
<keyword evidence="2" id="KW-1185">Reference proteome</keyword>
<name>A0A9D3WEL3_9ROSI</name>
<organism evidence="1 2">
    <name type="scientific">Gossypium stocksii</name>
    <dbReference type="NCBI Taxonomy" id="47602"/>
    <lineage>
        <taxon>Eukaryota</taxon>
        <taxon>Viridiplantae</taxon>
        <taxon>Streptophyta</taxon>
        <taxon>Embryophyta</taxon>
        <taxon>Tracheophyta</taxon>
        <taxon>Spermatophyta</taxon>
        <taxon>Magnoliopsida</taxon>
        <taxon>eudicotyledons</taxon>
        <taxon>Gunneridae</taxon>
        <taxon>Pentapetalae</taxon>
        <taxon>rosids</taxon>
        <taxon>malvids</taxon>
        <taxon>Malvales</taxon>
        <taxon>Malvaceae</taxon>
        <taxon>Malvoideae</taxon>
        <taxon>Gossypium</taxon>
    </lineage>
</organism>
<dbReference type="OrthoDB" id="1002344at2759"/>